<sequence>MNVIKIEGISDSYPEPIEGTFEWFYCKESNNSSCDLYEAEEIVKSKEMYSGTVCHLIHYPEGRVYSPFKQKENVYIERPVWDKGAFYFLEVDFSKQKIQIYSYFPHSQRLEIIKELPLEIVKDCYNLMLKVSPLMLTRTGNDGVYEIVWPENKRIEIGDTESLLFREGNDLYFSGWWEDPEYHENIIIRDIDTGEVNENYPGYLCKMPNGVYWRIQ</sequence>
<comment type="caution">
    <text evidence="1">The sequence shown here is derived from an EMBL/GenBank/DDBJ whole genome shotgun (WGS) entry which is preliminary data.</text>
</comment>
<gene>
    <name evidence="1" type="ORF">DS742_06945</name>
</gene>
<dbReference type="OrthoDB" id="9780310at2"/>
<organism evidence="1 2">
    <name type="scientific">Lacrimispora amygdalina</name>
    <dbReference type="NCBI Taxonomy" id="253257"/>
    <lineage>
        <taxon>Bacteria</taxon>
        <taxon>Bacillati</taxon>
        <taxon>Bacillota</taxon>
        <taxon>Clostridia</taxon>
        <taxon>Lachnospirales</taxon>
        <taxon>Lachnospiraceae</taxon>
        <taxon>Lacrimispora</taxon>
    </lineage>
</organism>
<evidence type="ECO:0000313" key="1">
    <source>
        <dbReference type="EMBL" id="RFZ79615.1"/>
    </source>
</evidence>
<dbReference type="AlphaFoldDB" id="A0A3E2NF55"/>
<reference evidence="1 2" key="1">
    <citation type="submission" date="2018-07" db="EMBL/GenBank/DDBJ databases">
        <title>New species, Clostridium PI-S10-A1B.</title>
        <authorList>
            <person name="Krishna G."/>
            <person name="Summeta K."/>
            <person name="Shikha S."/>
            <person name="Prabhu P.B."/>
            <person name="Suresh K."/>
        </authorList>
    </citation>
    <scope>NUCLEOTIDE SEQUENCE [LARGE SCALE GENOMIC DNA]</scope>
    <source>
        <strain evidence="1 2">PI-S10-A1B</strain>
    </source>
</reference>
<dbReference type="Proteomes" id="UP000260680">
    <property type="component" value="Unassembled WGS sequence"/>
</dbReference>
<accession>A0A3E2NF55</accession>
<proteinExistence type="predicted"/>
<evidence type="ECO:0000313" key="2">
    <source>
        <dbReference type="Proteomes" id="UP000260680"/>
    </source>
</evidence>
<dbReference type="EMBL" id="QOHO01000020">
    <property type="protein sequence ID" value="RFZ79615.1"/>
    <property type="molecule type" value="Genomic_DNA"/>
</dbReference>
<protein>
    <submittedName>
        <fullName evidence="1">Uncharacterized protein</fullName>
    </submittedName>
</protein>
<name>A0A3E2NF55_9FIRM</name>
<dbReference type="RefSeq" id="WP_117416269.1">
    <property type="nucleotide sequence ID" value="NZ_QOHO01000020.1"/>
</dbReference>